<protein>
    <submittedName>
        <fullName evidence="1">Uncharacterized protein</fullName>
    </submittedName>
</protein>
<name>A0A1B6JLG9_9HEMI</name>
<dbReference type="InterPro" id="IPR052709">
    <property type="entry name" value="Transposase-MT_Hybrid"/>
</dbReference>
<dbReference type="Pfam" id="PF01359">
    <property type="entry name" value="Transposase_1"/>
    <property type="match status" value="1"/>
</dbReference>
<dbReference type="PANTHER" id="PTHR46060">
    <property type="entry name" value="MARINER MOS1 TRANSPOSASE-LIKE PROTEIN"/>
    <property type="match status" value="1"/>
</dbReference>
<dbReference type="GO" id="GO:0003676">
    <property type="term" value="F:nucleic acid binding"/>
    <property type="evidence" value="ECO:0007669"/>
    <property type="project" value="InterPro"/>
</dbReference>
<dbReference type="Gene3D" id="3.30.420.10">
    <property type="entry name" value="Ribonuclease H-like superfamily/Ribonuclease H"/>
    <property type="match status" value="1"/>
</dbReference>
<dbReference type="EMBL" id="GECU01007666">
    <property type="protein sequence ID" value="JAT00041.1"/>
    <property type="molecule type" value="Transcribed_RNA"/>
</dbReference>
<gene>
    <name evidence="1" type="ORF">g.12197</name>
</gene>
<reference evidence="1" key="1">
    <citation type="submission" date="2015-11" db="EMBL/GenBank/DDBJ databases">
        <title>De novo transcriptome assembly of four potential Pierce s Disease insect vectors from Arizona vineyards.</title>
        <authorList>
            <person name="Tassone E.E."/>
        </authorList>
    </citation>
    <scope>NUCLEOTIDE SEQUENCE</scope>
</reference>
<accession>A0A1B6JLG9</accession>
<dbReference type="PANTHER" id="PTHR46060:SF1">
    <property type="entry name" value="MARINER MOS1 TRANSPOSASE-LIKE PROTEIN"/>
    <property type="match status" value="1"/>
</dbReference>
<organism evidence="1">
    <name type="scientific">Homalodisca liturata</name>
    <dbReference type="NCBI Taxonomy" id="320908"/>
    <lineage>
        <taxon>Eukaryota</taxon>
        <taxon>Metazoa</taxon>
        <taxon>Ecdysozoa</taxon>
        <taxon>Arthropoda</taxon>
        <taxon>Hexapoda</taxon>
        <taxon>Insecta</taxon>
        <taxon>Pterygota</taxon>
        <taxon>Neoptera</taxon>
        <taxon>Paraneoptera</taxon>
        <taxon>Hemiptera</taxon>
        <taxon>Auchenorrhyncha</taxon>
        <taxon>Membracoidea</taxon>
        <taxon>Cicadellidae</taxon>
        <taxon>Cicadellinae</taxon>
        <taxon>Proconiini</taxon>
        <taxon>Homalodisca</taxon>
    </lineage>
</organism>
<evidence type="ECO:0000313" key="1">
    <source>
        <dbReference type="EMBL" id="JAT00041.1"/>
    </source>
</evidence>
<dbReference type="InterPro" id="IPR001888">
    <property type="entry name" value="Transposase_1"/>
</dbReference>
<dbReference type="AlphaFoldDB" id="A0A1B6JLG9"/>
<proteinExistence type="predicted"/>
<dbReference type="InterPro" id="IPR036397">
    <property type="entry name" value="RNaseH_sf"/>
</dbReference>
<sequence length="101" mass="11560">MDAVFTHSEYNCVVYSDAVLALFRCNPNASALIIVDETWVHHYTPETKEQSKQWIIEGKQASKEMKMVDKVKATIFWGTCAIIYIDYLKTAITGEYYASLL</sequence>
<feature type="non-terminal residue" evidence="1">
    <location>
        <position position="101"/>
    </location>
</feature>